<feature type="domain" description="Pyridoxamine 5'-phosphate oxidase N-terminal" evidence="3">
    <location>
        <begin position="12"/>
        <end position="110"/>
    </location>
</feature>
<keyword evidence="1" id="KW-0560">Oxidoreductase</keyword>
<dbReference type="Pfam" id="PF01243">
    <property type="entry name" value="PNPOx_N"/>
    <property type="match status" value="1"/>
</dbReference>
<dbReference type="EMBL" id="JAAXLS010000015">
    <property type="protein sequence ID" value="NKQ55522.1"/>
    <property type="molecule type" value="Genomic_DNA"/>
</dbReference>
<protein>
    <recommendedName>
        <fullName evidence="3">Pyridoxamine 5'-phosphate oxidase N-terminal domain-containing protein</fullName>
    </recommendedName>
</protein>
<dbReference type="InterPro" id="IPR012349">
    <property type="entry name" value="Split_barrel_FMN-bd"/>
</dbReference>
<dbReference type="Proteomes" id="UP000715441">
    <property type="component" value="Unassembled WGS sequence"/>
</dbReference>
<accession>A0ABX1JB63</accession>
<proteinExistence type="predicted"/>
<feature type="compositionally biased region" description="Basic and acidic residues" evidence="2">
    <location>
        <begin position="156"/>
        <end position="165"/>
    </location>
</feature>
<dbReference type="RefSeq" id="WP_168518558.1">
    <property type="nucleotide sequence ID" value="NZ_JAAXLS010000015.1"/>
</dbReference>
<sequence length="165" mass="18608">MIDLGETTMTRDEIDAYLRAPGRFAAVSSLRKDGSPFTIPMGYYYDGGHLYFSTTPTRGLTARLRRDPRVSVAVFDHEPIHGYVLVHTVAEEIEDPGDVLSMKMHRRYPKPGIEDQAEHDRIWLSAGRVVFRVSTSDAFGMDQRKASSSPYALAMPDHRPPTEPR</sequence>
<feature type="region of interest" description="Disordered" evidence="2">
    <location>
        <begin position="142"/>
        <end position="165"/>
    </location>
</feature>
<organism evidence="4 5">
    <name type="scientific">Amycolatopsis acididurans</name>
    <dbReference type="NCBI Taxonomy" id="2724524"/>
    <lineage>
        <taxon>Bacteria</taxon>
        <taxon>Bacillati</taxon>
        <taxon>Actinomycetota</taxon>
        <taxon>Actinomycetes</taxon>
        <taxon>Pseudonocardiales</taxon>
        <taxon>Pseudonocardiaceae</taxon>
        <taxon>Amycolatopsis</taxon>
    </lineage>
</organism>
<dbReference type="Gene3D" id="2.30.110.10">
    <property type="entry name" value="Electron Transport, Fmn-binding Protein, Chain A"/>
    <property type="match status" value="1"/>
</dbReference>
<dbReference type="InterPro" id="IPR052019">
    <property type="entry name" value="F420H2_bilvrd_red/Heme_oxyg"/>
</dbReference>
<dbReference type="PANTHER" id="PTHR35176">
    <property type="entry name" value="HEME OXYGENASE HI_0854-RELATED"/>
    <property type="match status" value="1"/>
</dbReference>
<evidence type="ECO:0000313" key="5">
    <source>
        <dbReference type="Proteomes" id="UP000715441"/>
    </source>
</evidence>
<reference evidence="4 5" key="1">
    <citation type="submission" date="2020-04" db="EMBL/GenBank/DDBJ databases">
        <title>Novel species.</title>
        <authorList>
            <person name="Teo W.F.A."/>
            <person name="Lipun K."/>
            <person name="Srisuk N."/>
            <person name="Duangmal K."/>
        </authorList>
    </citation>
    <scope>NUCLEOTIDE SEQUENCE [LARGE SCALE GENOMIC DNA]</scope>
    <source>
        <strain evidence="4 5">K13G38</strain>
    </source>
</reference>
<name>A0ABX1JB63_9PSEU</name>
<evidence type="ECO:0000256" key="2">
    <source>
        <dbReference type="SAM" id="MobiDB-lite"/>
    </source>
</evidence>
<dbReference type="PANTHER" id="PTHR35176:SF6">
    <property type="entry name" value="HEME OXYGENASE HI_0854-RELATED"/>
    <property type="match status" value="1"/>
</dbReference>
<evidence type="ECO:0000256" key="1">
    <source>
        <dbReference type="ARBA" id="ARBA00023002"/>
    </source>
</evidence>
<keyword evidence="5" id="KW-1185">Reference proteome</keyword>
<comment type="caution">
    <text evidence="4">The sequence shown here is derived from an EMBL/GenBank/DDBJ whole genome shotgun (WGS) entry which is preliminary data.</text>
</comment>
<evidence type="ECO:0000259" key="3">
    <source>
        <dbReference type="Pfam" id="PF01243"/>
    </source>
</evidence>
<dbReference type="InterPro" id="IPR011576">
    <property type="entry name" value="Pyridox_Oxase_N"/>
</dbReference>
<evidence type="ECO:0000313" key="4">
    <source>
        <dbReference type="EMBL" id="NKQ55522.1"/>
    </source>
</evidence>
<dbReference type="SUPFAM" id="SSF50475">
    <property type="entry name" value="FMN-binding split barrel"/>
    <property type="match status" value="1"/>
</dbReference>
<gene>
    <name evidence="4" type="ORF">HFP15_21805</name>
</gene>